<reference evidence="1 2" key="2">
    <citation type="submission" date="2018-11" db="EMBL/GenBank/DDBJ databases">
        <authorList>
            <consortium name="Pathogen Informatics"/>
        </authorList>
    </citation>
    <scope>NUCLEOTIDE SEQUENCE [LARGE SCALE GENOMIC DNA]</scope>
</reference>
<evidence type="ECO:0000313" key="2">
    <source>
        <dbReference type="Proteomes" id="UP000278807"/>
    </source>
</evidence>
<dbReference type="Proteomes" id="UP000278807">
    <property type="component" value="Unassembled WGS sequence"/>
</dbReference>
<evidence type="ECO:0000313" key="3">
    <source>
        <dbReference type="WBParaSite" id="HNAJ_0001345401-mRNA-1"/>
    </source>
</evidence>
<keyword evidence="2" id="KW-1185">Reference proteome</keyword>
<dbReference type="WBParaSite" id="HNAJ_0001345401-mRNA-1">
    <property type="protein sequence ID" value="HNAJ_0001345401-mRNA-1"/>
    <property type="gene ID" value="HNAJ_0001345401"/>
</dbReference>
<accession>A0A0R3U005</accession>
<reference evidence="3" key="1">
    <citation type="submission" date="2017-02" db="UniProtKB">
        <authorList>
            <consortium name="WormBaseParasite"/>
        </authorList>
    </citation>
    <scope>IDENTIFICATION</scope>
</reference>
<dbReference type="EMBL" id="UZAE01015421">
    <property type="protein sequence ID" value="VDO15904.1"/>
    <property type="molecule type" value="Genomic_DNA"/>
</dbReference>
<dbReference type="AlphaFoldDB" id="A0A0R3U005"/>
<protein>
    <submittedName>
        <fullName evidence="1 3">Uncharacterized protein</fullName>
    </submittedName>
</protein>
<organism evidence="3">
    <name type="scientific">Rodentolepis nana</name>
    <name type="common">Dwarf tapeworm</name>
    <name type="synonym">Hymenolepis nana</name>
    <dbReference type="NCBI Taxonomy" id="102285"/>
    <lineage>
        <taxon>Eukaryota</taxon>
        <taxon>Metazoa</taxon>
        <taxon>Spiralia</taxon>
        <taxon>Lophotrochozoa</taxon>
        <taxon>Platyhelminthes</taxon>
        <taxon>Cestoda</taxon>
        <taxon>Eucestoda</taxon>
        <taxon>Cyclophyllidea</taxon>
        <taxon>Hymenolepididae</taxon>
        <taxon>Rodentolepis</taxon>
    </lineage>
</organism>
<proteinExistence type="predicted"/>
<gene>
    <name evidence="1" type="ORF">HNAJ_LOCUS13428</name>
</gene>
<evidence type="ECO:0000313" key="1">
    <source>
        <dbReference type="EMBL" id="VDO15904.1"/>
    </source>
</evidence>
<name>A0A0R3U005_RODNA</name>
<sequence length="328" mass="36911">MLFEQAVRRFRRELPTSPGAQIIDPLEWDYNGNYSNSIDAAAGRFNGKYNYQKVSFRRIPKEVNWALFHNNESASSPSRPVISSALVNHSITKSTAISPSIARRRPRASGIVSPLSSEGLPILVKPPNPTRQSNLPNSNQLEAVVKTPQTIASIDEPHKLTFNRRVSCHRRGLSEASALLLKASNVRQTNSLGDLQPTPNPFESKSPGVKNDIDVDLFGAAFDAIRNQSRAPDKPIVSRSLEQPSGSFFRRHIQRQFQDPFDGDWPSGEIGRMLPVQHLLRLLGPSPTPIFLTFHRHLWHFIMRWRINTPFYSKYIAFPPTLSSNDAD</sequence>